<sequence length="141" mass="15691">MAAIEIKRVSGEYGFEAKDEQGNTVHLDNSPDSGGHNFGVRPMQALLIGLGSCSGIDVISILKKQRQELQGYHMVIEGEREKVQDFSLWKTVHMTFNLTGNLDPDKAYKACQLSVEKYCSVAETLRRAGCTITWEVNVNKV</sequence>
<reference evidence="1 2" key="1">
    <citation type="submission" date="2020-01" db="EMBL/GenBank/DDBJ databases">
        <authorList>
            <person name="Kim M.K."/>
        </authorList>
    </citation>
    <scope>NUCLEOTIDE SEQUENCE [LARGE SCALE GENOMIC DNA]</scope>
    <source>
        <strain evidence="1 2">BT213</strain>
    </source>
</reference>
<organism evidence="1 2">
    <name type="scientific">Pontibacter fetidus</name>
    <dbReference type="NCBI Taxonomy" id="2700082"/>
    <lineage>
        <taxon>Bacteria</taxon>
        <taxon>Pseudomonadati</taxon>
        <taxon>Bacteroidota</taxon>
        <taxon>Cytophagia</taxon>
        <taxon>Cytophagales</taxon>
        <taxon>Hymenobacteraceae</taxon>
        <taxon>Pontibacter</taxon>
    </lineage>
</organism>
<dbReference type="PANTHER" id="PTHR34352:SF1">
    <property type="entry name" value="PROTEIN YHFA"/>
    <property type="match status" value="1"/>
</dbReference>
<protein>
    <submittedName>
        <fullName evidence="1">OsmC family protein</fullName>
    </submittedName>
</protein>
<dbReference type="Gene3D" id="3.30.300.20">
    <property type="match status" value="1"/>
</dbReference>
<dbReference type="Proteomes" id="UP000478546">
    <property type="component" value="Unassembled WGS sequence"/>
</dbReference>
<dbReference type="SUPFAM" id="SSF82784">
    <property type="entry name" value="OsmC-like"/>
    <property type="match status" value="1"/>
</dbReference>
<comment type="caution">
    <text evidence="1">The sequence shown here is derived from an EMBL/GenBank/DDBJ whole genome shotgun (WGS) entry which is preliminary data.</text>
</comment>
<dbReference type="PANTHER" id="PTHR34352">
    <property type="entry name" value="PROTEIN YHFA"/>
    <property type="match status" value="1"/>
</dbReference>
<keyword evidence="2" id="KW-1185">Reference proteome</keyword>
<dbReference type="AlphaFoldDB" id="A0A6B2H868"/>
<dbReference type="RefSeq" id="WP_162346797.1">
    <property type="nucleotide sequence ID" value="NZ_JAAEAA010000015.1"/>
</dbReference>
<dbReference type="Pfam" id="PF02566">
    <property type="entry name" value="OsmC"/>
    <property type="match status" value="1"/>
</dbReference>
<evidence type="ECO:0000313" key="2">
    <source>
        <dbReference type="Proteomes" id="UP000478546"/>
    </source>
</evidence>
<name>A0A6B2H868_9BACT</name>
<dbReference type="InterPro" id="IPR003718">
    <property type="entry name" value="OsmC/Ohr_fam"/>
</dbReference>
<evidence type="ECO:0000313" key="1">
    <source>
        <dbReference type="EMBL" id="NDK56747.1"/>
    </source>
</evidence>
<gene>
    <name evidence="1" type="ORF">GWO68_12530</name>
</gene>
<dbReference type="InterPro" id="IPR036102">
    <property type="entry name" value="OsmC/Ohrsf"/>
</dbReference>
<accession>A0A6B2H868</accession>
<proteinExistence type="predicted"/>
<dbReference type="InterPro" id="IPR015946">
    <property type="entry name" value="KH_dom-like_a/b"/>
</dbReference>
<dbReference type="EMBL" id="JAAEAA010000015">
    <property type="protein sequence ID" value="NDK56747.1"/>
    <property type="molecule type" value="Genomic_DNA"/>
</dbReference>